<dbReference type="SUPFAM" id="SSF53901">
    <property type="entry name" value="Thiolase-like"/>
    <property type="match status" value="1"/>
</dbReference>
<evidence type="ECO:0000313" key="16">
    <source>
        <dbReference type="Proteomes" id="UP001251528"/>
    </source>
</evidence>
<dbReference type="Pfam" id="PF00550">
    <property type="entry name" value="PP-binding"/>
    <property type="match status" value="2"/>
</dbReference>
<dbReference type="InterPro" id="IPR023213">
    <property type="entry name" value="CAT-like_dom_sf"/>
</dbReference>
<evidence type="ECO:0000256" key="6">
    <source>
        <dbReference type="ARBA" id="ARBA00022737"/>
    </source>
</evidence>
<dbReference type="SUPFAM" id="SSF55048">
    <property type="entry name" value="Probable ACP-binding domain of malonyl-CoA ACP transacylase"/>
    <property type="match status" value="1"/>
</dbReference>
<dbReference type="SUPFAM" id="SSF53335">
    <property type="entry name" value="S-adenosyl-L-methionine-dependent methyltransferases"/>
    <property type="match status" value="1"/>
</dbReference>
<dbReference type="InterPro" id="IPR050091">
    <property type="entry name" value="PKS_NRPS_Biosynth_Enz"/>
</dbReference>
<dbReference type="PROSITE" id="PS00455">
    <property type="entry name" value="AMP_BINDING"/>
    <property type="match status" value="1"/>
</dbReference>
<keyword evidence="16" id="KW-1185">Reference proteome</keyword>
<dbReference type="CDD" id="cd19532">
    <property type="entry name" value="C_PKS-NRPS"/>
    <property type="match status" value="1"/>
</dbReference>
<feature type="compositionally biased region" description="Polar residues" evidence="11">
    <location>
        <begin position="2486"/>
        <end position="2496"/>
    </location>
</feature>
<evidence type="ECO:0000256" key="11">
    <source>
        <dbReference type="SAM" id="MobiDB-lite"/>
    </source>
</evidence>
<dbReference type="InterPro" id="IPR036736">
    <property type="entry name" value="ACP-like_sf"/>
</dbReference>
<dbReference type="Pfam" id="PF00109">
    <property type="entry name" value="ketoacyl-synt"/>
    <property type="match status" value="1"/>
</dbReference>
<evidence type="ECO:0000256" key="5">
    <source>
        <dbReference type="ARBA" id="ARBA00022679"/>
    </source>
</evidence>
<dbReference type="GO" id="GO:0032259">
    <property type="term" value="P:methylation"/>
    <property type="evidence" value="ECO:0007669"/>
    <property type="project" value="UniProtKB-KW"/>
</dbReference>
<evidence type="ECO:0000256" key="1">
    <source>
        <dbReference type="ARBA" id="ARBA00022450"/>
    </source>
</evidence>
<dbReference type="SMART" id="SM00825">
    <property type="entry name" value="PKS_KS"/>
    <property type="match status" value="1"/>
</dbReference>
<dbReference type="PROSITE" id="PS52019">
    <property type="entry name" value="PKS_MFAS_DH"/>
    <property type="match status" value="1"/>
</dbReference>
<feature type="region of interest" description="C-terminal hotdog fold" evidence="10">
    <location>
        <begin position="1089"/>
        <end position="1237"/>
    </location>
</feature>
<keyword evidence="2" id="KW-0597">Phosphoprotein</keyword>
<dbReference type="SUPFAM" id="SSF52777">
    <property type="entry name" value="CoA-dependent acyltransferases"/>
    <property type="match status" value="2"/>
</dbReference>
<keyword evidence="4" id="KW-0489">Methyltransferase</keyword>
<dbReference type="Pfam" id="PF02801">
    <property type="entry name" value="Ketoacyl-synt_C"/>
    <property type="match status" value="1"/>
</dbReference>
<dbReference type="InterPro" id="IPR049900">
    <property type="entry name" value="PKS_mFAS_DH"/>
</dbReference>
<dbReference type="InterPro" id="IPR014043">
    <property type="entry name" value="Acyl_transferase_dom"/>
</dbReference>
<dbReference type="SMART" id="SM00823">
    <property type="entry name" value="PKS_PP"/>
    <property type="match status" value="2"/>
</dbReference>
<protein>
    <recommendedName>
        <fullName evidence="17">Polyketide synthase</fullName>
    </recommendedName>
</protein>
<dbReference type="GO" id="GO:0004312">
    <property type="term" value="F:fatty acid synthase activity"/>
    <property type="evidence" value="ECO:0007669"/>
    <property type="project" value="TreeGrafter"/>
</dbReference>
<dbReference type="InterPro" id="IPR016035">
    <property type="entry name" value="Acyl_Trfase/lysoPLipase"/>
</dbReference>
<dbReference type="SUPFAM" id="SSF51735">
    <property type="entry name" value="NAD(P)-binding Rossmann-fold domains"/>
    <property type="match status" value="2"/>
</dbReference>
<keyword evidence="3" id="KW-0436">Ligase</keyword>
<dbReference type="Pfam" id="PF14765">
    <property type="entry name" value="PS-DH"/>
    <property type="match status" value="1"/>
</dbReference>
<dbReference type="Gene3D" id="3.30.559.30">
    <property type="entry name" value="Nonribosomal peptide synthetase, condensation domain"/>
    <property type="match status" value="1"/>
</dbReference>
<dbReference type="InterPro" id="IPR000873">
    <property type="entry name" value="AMP-dep_synth/lig_dom"/>
</dbReference>
<evidence type="ECO:0000259" key="14">
    <source>
        <dbReference type="PROSITE" id="PS52019"/>
    </source>
</evidence>
<dbReference type="Gene3D" id="1.10.1200.10">
    <property type="entry name" value="ACP-like"/>
    <property type="match status" value="2"/>
</dbReference>
<dbReference type="InterPro" id="IPR020845">
    <property type="entry name" value="AMP-binding_CS"/>
</dbReference>
<dbReference type="InterPro" id="IPR018201">
    <property type="entry name" value="Ketoacyl_synth_AS"/>
</dbReference>
<comment type="caution">
    <text evidence="15">The sequence shown here is derived from an EMBL/GenBank/DDBJ whole genome shotgun (WGS) entry which is preliminary data.</text>
</comment>
<evidence type="ECO:0000256" key="8">
    <source>
        <dbReference type="ARBA" id="ARBA00023268"/>
    </source>
</evidence>
<dbReference type="CDD" id="cd00833">
    <property type="entry name" value="PKS"/>
    <property type="match status" value="1"/>
</dbReference>
<dbReference type="SUPFAM" id="SSF47336">
    <property type="entry name" value="ACP-like"/>
    <property type="match status" value="2"/>
</dbReference>
<dbReference type="SMART" id="SM00826">
    <property type="entry name" value="PKS_DH"/>
    <property type="match status" value="1"/>
</dbReference>
<comment type="caution">
    <text evidence="10">Lacks conserved residue(s) required for the propagation of feature annotation.</text>
</comment>
<dbReference type="InterPro" id="IPR036291">
    <property type="entry name" value="NAD(P)-bd_dom_sf"/>
</dbReference>
<dbReference type="PANTHER" id="PTHR43775:SF20">
    <property type="entry name" value="HYBRID PKS-NRPS SYNTHETASE APDA"/>
    <property type="match status" value="1"/>
</dbReference>
<dbReference type="InterPro" id="IPR057326">
    <property type="entry name" value="KR_dom"/>
</dbReference>
<evidence type="ECO:0000259" key="12">
    <source>
        <dbReference type="PROSITE" id="PS50075"/>
    </source>
</evidence>
<dbReference type="EMBL" id="JASWJB010000430">
    <property type="protein sequence ID" value="KAK2590499.1"/>
    <property type="molecule type" value="Genomic_DNA"/>
</dbReference>
<dbReference type="InterPro" id="IPR001242">
    <property type="entry name" value="Condensation_dom"/>
</dbReference>
<dbReference type="InterPro" id="IPR009081">
    <property type="entry name" value="PP-bd_ACP"/>
</dbReference>
<dbReference type="GO" id="GO:0006633">
    <property type="term" value="P:fatty acid biosynthetic process"/>
    <property type="evidence" value="ECO:0007669"/>
    <property type="project" value="InterPro"/>
</dbReference>
<proteinExistence type="inferred from homology"/>
<dbReference type="SUPFAM" id="SSF52151">
    <property type="entry name" value="FabD/lysophospholipase-like"/>
    <property type="match status" value="1"/>
</dbReference>
<dbReference type="Pfam" id="PF16197">
    <property type="entry name" value="KAsynt_C_assoc"/>
    <property type="match status" value="1"/>
</dbReference>
<comment type="similarity">
    <text evidence="9">In the C-terminal section; belongs to the NRP synthetase family.</text>
</comment>
<dbReference type="FunFam" id="3.40.47.10:FF:000019">
    <property type="entry name" value="Polyketide synthase type I"/>
    <property type="match status" value="1"/>
</dbReference>
<dbReference type="SUPFAM" id="SSF56801">
    <property type="entry name" value="Acetyl-CoA synthetase-like"/>
    <property type="match status" value="1"/>
</dbReference>
<reference evidence="15" key="1">
    <citation type="submission" date="2023-06" db="EMBL/GenBank/DDBJ databases">
        <title>Conoideocrella luteorostrata (Hypocreales: Clavicipitaceae), a potential biocontrol fungus for elongate hemlock scale in United States Christmas tree production areas.</title>
        <authorList>
            <person name="Barrett H."/>
            <person name="Lovett B."/>
            <person name="Macias A.M."/>
            <person name="Stajich J.E."/>
            <person name="Kasson M.T."/>
        </authorList>
    </citation>
    <scope>NUCLEOTIDE SEQUENCE</scope>
    <source>
        <strain evidence="15">ARSEF 14590</strain>
    </source>
</reference>
<sequence length="3928" mass="432117">MKTPIAVVGTACRFPGQVASPSQLWMLLSSPKDVLRDLDAHHFNLSGFHHDNGEHHGATDVPNKSYILDHDVHHFDAAFFNISTAEAEAMDPQQRLLLETTYEALEAAGYTLKQMRGSSTSVFVGAMTSDYHGIQARDLDTISRWHATGTSPSILSNRISYFFDLKGPSMTINTACSSSLVALHQAIQSLRSGDCTTAIVGGVNLLLDPEIYISHSKLHMLSPTSRCRMWDRDANGYARGEGCASVIIKTLDQALKDGDDIECIIRETSVNSDGRSTGITMPSSKAQAALIRETYERSGLDPVRDRCQFFECHGTGTQAGDPVEAQAIQETFYPKNVVFSPDDKLYVGSIKTLIGHLEGCAGLAGLMKAIMCIKNRSITPNMLFDNLNPKITPFYDHLRIPTSTMPWPSVGDGCPLRASVNSFGFGGTNAHAIIESYEPTKTNGYISYCKQSTPGPFVFSAHTLESLYANIEQTARYVRSSEALDLNNLAWTLAKRTVLPFKVAITALGRQELLGNMDKAIEEYRCSKASEQGQQLLRKHQSGPQSIMGVFTGQGAQWAGMGRELLLVSHIFRKSIERCERGLANLHDGPSWSLQEELLADKTSSRLSNSAVSQPVTAAIEIAIYDLLCASGINVDVVVGHSSGEIVAAYALGIISAEDCMKIAYYRGIHAKPDNSGGMLAVGLSFADASELCSQPSFSGRITMAASNGPASTTLSGDYDAILEVKALLDRRKTFARILQVDVAYHSHHMVPCSAAYLESLKACKIQVKTPRSGCTWVSSVTGRNEILDGNLQAFSATYWVDNMVKPVLFSQAVERSLCDSQNLGACIEVGPHPALLGPVLDTLKPKWRQNVLYTSLLRRGQSDLKAASSAFSHLWELMAHRLDIARFLQVSGSRPLQLIKGLPTYSWDHGRRYWRESQISRRYRLKGTELHPLLGRQSASEFPNELCWRNILHLKEMPWAQGCKEKGRVVLSAAFYLSSLLSAASSAAACQQHLILLELNDFVVMEPITMEDHSKGVEYTTTIRFHKESIKTSSNTRLHAEASCYGCDLHGTVLTKLCTAHLTLHLSEANHPDCDQFLPLREERKQFLTTVDVADMYDSFEQAGTSYSGPFRSITSIRRSLGEAAASAAWPADTIIPGSVLHPAMVEASFQTILCAFASPLSKRLSSSFHVKEIHRALITPRFAFEGRLSCEMDAFVTAAGSDGVEGDLSLSNQDGNTMIQIEGLVIKSVAPTNTSSDRNLFSHVVWEMDPLGYSSTPSYPTPKENMMWLEAAETVSLYNFRRIVDEIDPLETAGFMPHHRLLYREISRIVGDGTGSEEYYVTHPDRAQVSEEGILAMMEKFAGIGHLQSIHVLCKALPAILRGEVDVVDLVNTPDESDSVDGIALTVGMLFQLEEDVCRIIRRIVHKHPHMDVLDLDAGPTNMTQKILEAFDDKYMSFSLGSSDPVSLNQTVSRLSDQHPNLCSKVIDTTTTAIAGGCGSHKYDMIIAANPLHATDISSSLFKVCRAMLKPGGYFVFVRLTGRMPKSLLCTCGLLPQWWQGYDHVAQTWSDMSTVGCDSQLRSEGFSGIDHIFHGSKHPNGDGLSVIATQAVDDTVMMLREPMNSVGLAPPTETVVLVGGKTLSVARLIQSIQRILAASGTATSIVEDIDQLELGSLTKEHSIISLVELDEPFFSSRLFYERLLVFKELVERSKHVLWLTTENMASTSVAIGSAMRSAKACDISLQSLGLSTEANVSPSTVVEVFLRLTWGSFVPALTDGQMLWTNEPAVHWDGCTLRIPRLVWDHERNQRYHSRQRQVRPKSGPPQTSVAVSPNASGGGSVAVQVRYSCRICTDICLWFGVRVDDEKINVVGSSDYISSVIQARPEHVHNLSAKHDLGPDALRATAGFTLTCFLLKSQSGPILLYEPDDLVVAAVEQWRKPQQTVYFITSQHNDPRKGWIAIHPHASRRMVLRVLPSQVSLLVDFSRFDDYRVGTILRDIYSHAWIPAAELYRRAFPANLGQLIADAYTQAHATLSTLPPTALEVLSWTEVSPHNSTFAYPNVVNWTSPAAPMASLGNMVSTTTMFSPSGTYWMIDMATPLGLSILKWMARNGAQRFVLSSRNPQIHEGWLQEMSHLGATVKPLKMDVTNKKSLLSAFTQIKEDLPPIVGVCYAPLALSDQGPEHTVQDGRGLAATAAVINASINLDELFPTPALNFFVILKSLVPLAGGGPEQVAYHASSVFLTSLIQQRRRRGLVGSVLALGMVVDTGYFAKQGKDVIQRMMLHGYAPLSESDLHDAFGEVVAAGAPEAEGNPEIFFGLQMIDSQSDQSEKSVFISNHLLSHFITNGSQDKEWQNPGQKQNSSSIIPDEQLQESESGSEPGPNVYGSLLARLSAKVISILQLTDQTFNVHTPLLDLGCDSLLAVDIQTWVAKEFDINITPMGALLHTVAELCEKAVPQSATPNLVLQKEDQQLVAEHLNYVDVATTTTTTPLLEHSSLVQVEGTNSESSHVPSPPDFEIDQERNDLEPPKFTRVEKMSPHQSQIWFAGHWMKDPTQYNVVISYNVDGNFAVDKFKVALEKTVSRHESLRTAFFSDPNNGDLLQGVLKVPVPVFEHVRTSSAASVSHEFDRLAAYQWRLEQGEVMRVSVVSVGQDHHTVIFGYHHIVMDGASWSTFLHELKCFYERKAPRDVAQYVDYSRMLDRDMHNGAFAKELEYWQSELSPPPKMMPVLPFAKDKTRTPTDNFKVHRSTRHVSIEVADRIKQASRSLRGTPFHFYMATLQVFLARLLKMENLCIGMSDANRKHQQFAGTVGYFLNMLPLRFHVRQTDSFADVFQKTSFKVLTALLNSSIPSNLVVDALNIPRAPSITPLFQVAINYRVGEMTQMSVVDFDLSYDRSVMGNAPYDISFHVTPCANGTAVLEVNCRDYLYSPKATEAIIEEYIRLLENVSLDPSLSVQSSLYNAFPMNEDGLSVQRGERMSHGWPATLSERFQDMTDLYGDGIAVTDQDGDFSYFQLHAQSTHIEEALLQKGVGHGDAVAVLCHPSTNSVASFLAILRIGAVYVPLDLSLPAARHKAMILASSARVLVCVSSTAEKVSEIGISTILINISEISTNRVPNMKFTNSAKGNSLSILLYTSGSTGQPKGVCLPQSGFINYLAAKREELGLNSSTVVLQQSSLGFDMGLAQTLNAIMNGGKLVIVPQEVRGDAVEIAKIICDRNVSFTLATPSEYLVMLQHGREYLNHYSGWQHACLGGEPFTDQLKREFVRLGRNCPVVQDSYGVTEISACTTFETMSASQLEGVRSVGRTIPNTSLYIVDADDNLVATGEPGEICISGAGVALGYLNAEQTRLKFVQDPFALPDDIARGWTRMYRTGDRAKLLEDGSLILLGRMDGNTEIKLRGLRIDLEDVASTMVNCHPNLLSSAMVCIKGQGVSETLVAFVALMPAQTASDVELQQLASNLPLPQYMHPSTVICLEELPRNTNGKIDRKKIEAMSWKAPPPTTVSQASKRLTLGEGELKLLWQVLLPGKHIQPESDFFLVGGDSTMLVRLQGAIRTSIGVSVNLRELYSASTLAQMALKIDARKAEAPPLTINWLAETAIPQSVLDCASLTTKKTPSTRDHGSGCHILLAGSTSFLGRVLVQVFLQMPEVDRVHCIAVEREQEHVLPACEKVSLYYGTLVDSTLGLSTTEWASLQGCIDVVVHNGSNGHCLNTYSSLKAPNLGSTHRLAEFALRSQVPLHYISSGRVILQSGQTALGPTSVFLYPPPLDGSDGLTATKWASEVFLERLAEHTSISISIHRPCTPIGDQAPEQDALNSLLRYSDILGATPRLTRMEGYLDFQKVEIIVEEMATLVTRRFTKLSNGSLSTTSGVSFFHHSSNLKVPVKSFKEYMEKVRGRPFQEYSLQEWSSLALERGIEPLIPSFLEAVDEKEETLRYPYLGN</sequence>
<dbReference type="Gene3D" id="3.30.559.10">
    <property type="entry name" value="Chloramphenicol acetyltransferase-like domain"/>
    <property type="match status" value="1"/>
</dbReference>
<dbReference type="GO" id="GO:0031177">
    <property type="term" value="F:phosphopantetheine binding"/>
    <property type="evidence" value="ECO:0007669"/>
    <property type="project" value="InterPro"/>
</dbReference>
<dbReference type="Gene3D" id="3.10.129.110">
    <property type="entry name" value="Polyketide synthase dehydratase"/>
    <property type="match status" value="1"/>
</dbReference>
<dbReference type="GO" id="GO:0016874">
    <property type="term" value="F:ligase activity"/>
    <property type="evidence" value="ECO:0007669"/>
    <property type="project" value="UniProtKB-KW"/>
</dbReference>
<dbReference type="InterPro" id="IPR020807">
    <property type="entry name" value="PKS_DH"/>
</dbReference>
<dbReference type="Pfam" id="PF00501">
    <property type="entry name" value="AMP-binding"/>
    <property type="match status" value="1"/>
</dbReference>
<dbReference type="CDD" id="cd05930">
    <property type="entry name" value="A_NRPS"/>
    <property type="match status" value="1"/>
</dbReference>
<dbReference type="InterPro" id="IPR014031">
    <property type="entry name" value="Ketoacyl_synth_C"/>
</dbReference>
<dbReference type="Gene3D" id="3.30.300.30">
    <property type="match status" value="1"/>
</dbReference>
<evidence type="ECO:0000256" key="4">
    <source>
        <dbReference type="ARBA" id="ARBA00022603"/>
    </source>
</evidence>
<keyword evidence="1" id="KW-0596">Phosphopantetheine</keyword>
<dbReference type="Pfam" id="PF00668">
    <property type="entry name" value="Condensation"/>
    <property type="match status" value="1"/>
</dbReference>
<dbReference type="InterPro" id="IPR013120">
    <property type="entry name" value="FAR_NAD-bd"/>
</dbReference>
<dbReference type="SMART" id="SM00827">
    <property type="entry name" value="PKS_AT"/>
    <property type="match status" value="1"/>
</dbReference>
<dbReference type="InterPro" id="IPR020806">
    <property type="entry name" value="PKS_PP-bd"/>
</dbReference>
<dbReference type="SMART" id="SM00822">
    <property type="entry name" value="PKS_KR"/>
    <property type="match status" value="1"/>
</dbReference>
<keyword evidence="7" id="KW-0560">Oxidoreductase</keyword>
<dbReference type="Gene3D" id="3.40.50.12780">
    <property type="entry name" value="N-terminal domain of ligase-like"/>
    <property type="match status" value="1"/>
</dbReference>
<dbReference type="Gene3D" id="3.40.50.150">
    <property type="entry name" value="Vaccinia Virus protein VP39"/>
    <property type="match status" value="1"/>
</dbReference>
<evidence type="ECO:0000256" key="9">
    <source>
        <dbReference type="ARBA" id="ARBA00029443"/>
    </source>
</evidence>
<dbReference type="Pfam" id="PF08659">
    <property type="entry name" value="KR"/>
    <property type="match status" value="1"/>
</dbReference>
<dbReference type="PROSITE" id="PS52004">
    <property type="entry name" value="KS3_2"/>
    <property type="match status" value="1"/>
</dbReference>
<dbReference type="GO" id="GO:0016491">
    <property type="term" value="F:oxidoreductase activity"/>
    <property type="evidence" value="ECO:0007669"/>
    <property type="project" value="UniProtKB-KW"/>
</dbReference>
<dbReference type="Pfam" id="PF00698">
    <property type="entry name" value="Acyl_transf_1"/>
    <property type="match status" value="1"/>
</dbReference>
<dbReference type="InterPro" id="IPR014030">
    <property type="entry name" value="Ketoacyl_synth_N"/>
</dbReference>
<evidence type="ECO:0000259" key="13">
    <source>
        <dbReference type="PROSITE" id="PS52004"/>
    </source>
</evidence>
<keyword evidence="6" id="KW-0677">Repeat</keyword>
<feature type="domain" description="PKS/mFAS DH" evidence="14">
    <location>
        <begin position="932"/>
        <end position="1237"/>
    </location>
</feature>
<dbReference type="InterPro" id="IPR020841">
    <property type="entry name" value="PKS_Beta-ketoAc_synthase_dom"/>
</dbReference>
<evidence type="ECO:0008006" key="17">
    <source>
        <dbReference type="Google" id="ProtNLM"/>
    </source>
</evidence>
<dbReference type="InterPro" id="IPR032821">
    <property type="entry name" value="PKS_assoc"/>
</dbReference>
<dbReference type="InterPro" id="IPR001227">
    <property type="entry name" value="Ac_transferase_dom_sf"/>
</dbReference>
<evidence type="ECO:0000313" key="15">
    <source>
        <dbReference type="EMBL" id="KAK2590499.1"/>
    </source>
</evidence>
<dbReference type="InterPro" id="IPR045851">
    <property type="entry name" value="AMP-bd_C_sf"/>
</dbReference>
<accession>A0AAJ0CCF2</accession>
<dbReference type="Gene3D" id="3.40.47.10">
    <property type="match status" value="1"/>
</dbReference>
<evidence type="ECO:0000256" key="3">
    <source>
        <dbReference type="ARBA" id="ARBA00022598"/>
    </source>
</evidence>
<evidence type="ECO:0000256" key="7">
    <source>
        <dbReference type="ARBA" id="ARBA00023002"/>
    </source>
</evidence>
<feature type="domain" description="Carrier" evidence="12">
    <location>
        <begin position="3495"/>
        <end position="3570"/>
    </location>
</feature>
<dbReference type="InterPro" id="IPR029063">
    <property type="entry name" value="SAM-dependent_MTases_sf"/>
</dbReference>
<dbReference type="PROSITE" id="PS00606">
    <property type="entry name" value="KS3_1"/>
    <property type="match status" value="1"/>
</dbReference>
<feature type="region of interest" description="Disordered" evidence="11">
    <location>
        <begin position="1795"/>
        <end position="1822"/>
    </location>
</feature>
<dbReference type="GO" id="GO:0008168">
    <property type="term" value="F:methyltransferase activity"/>
    <property type="evidence" value="ECO:0007669"/>
    <property type="project" value="UniProtKB-KW"/>
</dbReference>
<feature type="region of interest" description="Disordered" evidence="11">
    <location>
        <begin position="2333"/>
        <end position="2367"/>
    </location>
</feature>
<dbReference type="InterPro" id="IPR042104">
    <property type="entry name" value="PKS_dehydratase_sf"/>
</dbReference>
<dbReference type="InterPro" id="IPR016039">
    <property type="entry name" value="Thiolase-like"/>
</dbReference>
<dbReference type="GO" id="GO:0044550">
    <property type="term" value="P:secondary metabolite biosynthetic process"/>
    <property type="evidence" value="ECO:0007669"/>
    <property type="project" value="TreeGrafter"/>
</dbReference>
<dbReference type="Pfam" id="PF21089">
    <property type="entry name" value="PKS_DH_N"/>
    <property type="match status" value="1"/>
</dbReference>
<dbReference type="InterPro" id="IPR013968">
    <property type="entry name" value="PKS_KR"/>
</dbReference>
<gene>
    <name evidence="15" type="ORF">QQS21_011815</name>
</gene>
<organism evidence="15 16">
    <name type="scientific">Conoideocrella luteorostrata</name>
    <dbReference type="NCBI Taxonomy" id="1105319"/>
    <lineage>
        <taxon>Eukaryota</taxon>
        <taxon>Fungi</taxon>
        <taxon>Dikarya</taxon>
        <taxon>Ascomycota</taxon>
        <taxon>Pezizomycotina</taxon>
        <taxon>Sordariomycetes</taxon>
        <taxon>Hypocreomycetidae</taxon>
        <taxon>Hypocreales</taxon>
        <taxon>Clavicipitaceae</taxon>
        <taxon>Conoideocrella</taxon>
    </lineage>
</organism>
<dbReference type="InterPro" id="IPR049552">
    <property type="entry name" value="PKS_DH_N"/>
</dbReference>
<name>A0AAJ0CCF2_9HYPO</name>
<dbReference type="Gene3D" id="3.40.50.720">
    <property type="entry name" value="NAD(P)-binding Rossmann-like Domain"/>
    <property type="match status" value="2"/>
</dbReference>
<dbReference type="PROSITE" id="PS50075">
    <property type="entry name" value="CARRIER"/>
    <property type="match status" value="1"/>
</dbReference>
<dbReference type="InterPro" id="IPR016036">
    <property type="entry name" value="Malonyl_transacylase_ACP-bd"/>
</dbReference>
<evidence type="ECO:0000256" key="10">
    <source>
        <dbReference type="PROSITE-ProRule" id="PRU01363"/>
    </source>
</evidence>
<feature type="domain" description="Ketosynthase family 3 (KS3)" evidence="13">
    <location>
        <begin position="2"/>
        <end position="436"/>
    </location>
</feature>
<dbReference type="PANTHER" id="PTHR43775">
    <property type="entry name" value="FATTY ACID SYNTHASE"/>
    <property type="match status" value="1"/>
</dbReference>
<feature type="compositionally biased region" description="Polar residues" evidence="11">
    <location>
        <begin position="1807"/>
        <end position="1818"/>
    </location>
</feature>
<feature type="region of interest" description="N-terminal hotdog fold" evidence="10">
    <location>
        <begin position="932"/>
        <end position="1070"/>
    </location>
</feature>
<feature type="compositionally biased region" description="Polar residues" evidence="11">
    <location>
        <begin position="2340"/>
        <end position="2350"/>
    </location>
</feature>
<feature type="region of interest" description="Disordered" evidence="11">
    <location>
        <begin position="2486"/>
        <end position="2508"/>
    </location>
</feature>
<dbReference type="InterPro" id="IPR049551">
    <property type="entry name" value="PKS_DH_C"/>
</dbReference>
<dbReference type="Pfam" id="PF07993">
    <property type="entry name" value="NAD_binding_4"/>
    <property type="match status" value="1"/>
</dbReference>
<evidence type="ECO:0000256" key="2">
    <source>
        <dbReference type="ARBA" id="ARBA00022553"/>
    </source>
</evidence>
<keyword evidence="5" id="KW-0808">Transferase</keyword>
<dbReference type="GO" id="GO:0004315">
    <property type="term" value="F:3-oxoacyl-[acyl-carrier-protein] synthase activity"/>
    <property type="evidence" value="ECO:0007669"/>
    <property type="project" value="InterPro"/>
</dbReference>
<dbReference type="Gene3D" id="3.40.366.10">
    <property type="entry name" value="Malonyl-Coenzyme A Acyl Carrier Protein, domain 2"/>
    <property type="match status" value="1"/>
</dbReference>
<dbReference type="Proteomes" id="UP001251528">
    <property type="component" value="Unassembled WGS sequence"/>
</dbReference>
<keyword evidence="8" id="KW-0511">Multifunctional enzyme</keyword>
<dbReference type="InterPro" id="IPR042099">
    <property type="entry name" value="ANL_N_sf"/>
</dbReference>